<keyword evidence="1" id="KW-0472">Membrane</keyword>
<name>A0A1S0TVB7_LOALO</name>
<dbReference type="CTD" id="9945072"/>
<reference evidence="2" key="1">
    <citation type="submission" date="2012-04" db="EMBL/GenBank/DDBJ databases">
        <title>The Genome Sequence of Loa loa.</title>
        <authorList>
            <consortium name="The Broad Institute Genome Sequencing Platform"/>
            <consortium name="Broad Institute Genome Sequencing Center for Infectious Disease"/>
            <person name="Nutman T.B."/>
            <person name="Fink D.L."/>
            <person name="Russ C."/>
            <person name="Young S."/>
            <person name="Zeng Q."/>
            <person name="Gargeya S."/>
            <person name="Alvarado L."/>
            <person name="Berlin A."/>
            <person name="Chapman S.B."/>
            <person name="Chen Z."/>
            <person name="Freedman E."/>
            <person name="Gellesch M."/>
            <person name="Goldberg J."/>
            <person name="Griggs A."/>
            <person name="Gujja S."/>
            <person name="Heilman E.R."/>
            <person name="Heiman D."/>
            <person name="Howarth C."/>
            <person name="Mehta T."/>
            <person name="Neiman D."/>
            <person name="Pearson M."/>
            <person name="Roberts A."/>
            <person name="Saif S."/>
            <person name="Shea T."/>
            <person name="Shenoy N."/>
            <person name="Sisk P."/>
            <person name="Stolte C."/>
            <person name="Sykes S."/>
            <person name="White J."/>
            <person name="Yandava C."/>
            <person name="Haas B."/>
            <person name="Henn M.R."/>
            <person name="Nusbaum C."/>
            <person name="Birren B."/>
        </authorList>
    </citation>
    <scope>NUCLEOTIDE SEQUENCE [LARGE SCALE GENOMIC DNA]</scope>
</reference>
<proteinExistence type="predicted"/>
<evidence type="ECO:0000313" key="2">
    <source>
        <dbReference type="EMBL" id="EFO20840.1"/>
    </source>
</evidence>
<dbReference type="GeneID" id="9945072"/>
<organism evidence="2">
    <name type="scientific">Loa loa</name>
    <name type="common">Eye worm</name>
    <name type="synonym">Filaria loa</name>
    <dbReference type="NCBI Taxonomy" id="7209"/>
    <lineage>
        <taxon>Eukaryota</taxon>
        <taxon>Metazoa</taxon>
        <taxon>Ecdysozoa</taxon>
        <taxon>Nematoda</taxon>
        <taxon>Chromadorea</taxon>
        <taxon>Rhabditida</taxon>
        <taxon>Spirurina</taxon>
        <taxon>Spiruromorpha</taxon>
        <taxon>Filarioidea</taxon>
        <taxon>Onchocercidae</taxon>
        <taxon>Loa</taxon>
    </lineage>
</organism>
<keyword evidence="1" id="KW-1133">Transmembrane helix</keyword>
<dbReference type="AlphaFoldDB" id="A0A1S0TVB7"/>
<dbReference type="RefSeq" id="XP_003143228.1">
    <property type="nucleotide sequence ID" value="XM_003143180.1"/>
</dbReference>
<gene>
    <name evidence="2" type="ORF">LOAG_07647</name>
</gene>
<feature type="transmembrane region" description="Helical" evidence="1">
    <location>
        <begin position="12"/>
        <end position="41"/>
    </location>
</feature>
<sequence>MENMRNYINALIIAIIICIGLAITIPVLCLCICLIRFCYIARKQTKPETMKYSREIIQAISSAHLSNSMNNLKSKIATPVIDPTTTFIDLSKNGQQITKQQLNQLRNEQELKSNDFSVTGDISKI</sequence>
<dbReference type="InParanoid" id="A0A1S0TVB7"/>
<dbReference type="OrthoDB" id="10412656at2759"/>
<protein>
    <submittedName>
        <fullName evidence="2">Uncharacterized protein</fullName>
    </submittedName>
</protein>
<accession>A0A1S0TVB7</accession>
<dbReference type="KEGG" id="loa:LOAG_07647"/>
<evidence type="ECO:0000256" key="1">
    <source>
        <dbReference type="SAM" id="Phobius"/>
    </source>
</evidence>
<keyword evidence="1" id="KW-0812">Transmembrane</keyword>
<dbReference type="EMBL" id="JH712351">
    <property type="protein sequence ID" value="EFO20840.1"/>
    <property type="molecule type" value="Genomic_DNA"/>
</dbReference>